<evidence type="ECO:0000256" key="5">
    <source>
        <dbReference type="ARBA" id="ARBA00023004"/>
    </source>
</evidence>
<name>A0A839UQE0_9GAMM</name>
<dbReference type="GO" id="GO:0016705">
    <property type="term" value="F:oxidoreductase activity, acting on paired donors, with incorporation or reduction of molecular oxygen"/>
    <property type="evidence" value="ECO:0007669"/>
    <property type="project" value="InterPro"/>
</dbReference>
<dbReference type="GO" id="GO:0005506">
    <property type="term" value="F:iron ion binding"/>
    <property type="evidence" value="ECO:0007669"/>
    <property type="project" value="InterPro"/>
</dbReference>
<evidence type="ECO:0000256" key="4">
    <source>
        <dbReference type="ARBA" id="ARBA00023002"/>
    </source>
</evidence>
<evidence type="ECO:0000313" key="8">
    <source>
        <dbReference type="Proteomes" id="UP000559987"/>
    </source>
</evidence>
<evidence type="ECO:0000256" key="2">
    <source>
        <dbReference type="ARBA" id="ARBA00022723"/>
    </source>
</evidence>
<evidence type="ECO:0000256" key="1">
    <source>
        <dbReference type="ARBA" id="ARBA00001961"/>
    </source>
</evidence>
<keyword evidence="4" id="KW-0560">Oxidoreductase</keyword>
<feature type="domain" description="Prolyl 4-hydroxylase alpha subunit" evidence="6">
    <location>
        <begin position="3"/>
        <end position="223"/>
    </location>
</feature>
<comment type="cofactor">
    <cofactor evidence="1">
        <name>L-ascorbate</name>
        <dbReference type="ChEBI" id="CHEBI:38290"/>
    </cofactor>
</comment>
<gene>
    <name evidence="7" type="ORF">FHS30_002159</name>
</gene>
<evidence type="ECO:0000259" key="6">
    <source>
        <dbReference type="SMART" id="SM00702"/>
    </source>
</evidence>
<keyword evidence="8" id="KW-1185">Reference proteome</keyword>
<sequence length="236" mass="26200">MTDFIQIYPDMLSRGDCQHLIEKFESGGLATPGQTGQGVDVTKKDSMDLVLNTAPDWQPELAALAGATAQGLLRYVRQFPSLICGAIAPSLVHPKTGKPTPLTVENMAEFDDDMLLQVIRAVFRLGNINLQKYRAGKGGYHHWHSEVYPHPADPRQDSLHRVLVFMYYLNDVAEGGETEFLYQARKVRPSAGSLVLFPTDFTHTHRGCVPASEDKYILTSWVLFQPAAQLYGRAPG</sequence>
<organism evidence="7 8">
    <name type="scientific">Simiduia aestuariiviva</name>
    <dbReference type="NCBI Taxonomy" id="1510459"/>
    <lineage>
        <taxon>Bacteria</taxon>
        <taxon>Pseudomonadati</taxon>
        <taxon>Pseudomonadota</taxon>
        <taxon>Gammaproteobacteria</taxon>
        <taxon>Cellvibrionales</taxon>
        <taxon>Cellvibrionaceae</taxon>
        <taxon>Simiduia</taxon>
    </lineage>
</organism>
<dbReference type="Pfam" id="PF13640">
    <property type="entry name" value="2OG-FeII_Oxy_3"/>
    <property type="match status" value="1"/>
</dbReference>
<accession>A0A839UQE0</accession>
<dbReference type="PANTHER" id="PTHR10869">
    <property type="entry name" value="PROLYL 4-HYDROXYLASE ALPHA SUBUNIT"/>
    <property type="match status" value="1"/>
</dbReference>
<dbReference type="GO" id="GO:0031418">
    <property type="term" value="F:L-ascorbic acid binding"/>
    <property type="evidence" value="ECO:0007669"/>
    <property type="project" value="InterPro"/>
</dbReference>
<keyword evidence="3" id="KW-0223">Dioxygenase</keyword>
<dbReference type="Gene3D" id="2.60.120.620">
    <property type="entry name" value="q2cbj1_9rhob like domain"/>
    <property type="match status" value="1"/>
</dbReference>
<dbReference type="InterPro" id="IPR006620">
    <property type="entry name" value="Pro_4_hyd_alph"/>
</dbReference>
<evidence type="ECO:0000256" key="3">
    <source>
        <dbReference type="ARBA" id="ARBA00022964"/>
    </source>
</evidence>
<comment type="caution">
    <text evidence="7">The sequence shown here is derived from an EMBL/GenBank/DDBJ whole genome shotgun (WGS) entry which is preliminary data.</text>
</comment>
<dbReference type="SMART" id="SM00702">
    <property type="entry name" value="P4Hc"/>
    <property type="match status" value="1"/>
</dbReference>
<protein>
    <recommendedName>
        <fullName evidence="6">Prolyl 4-hydroxylase alpha subunit domain-containing protein</fullName>
    </recommendedName>
</protein>
<dbReference type="InterPro" id="IPR044862">
    <property type="entry name" value="Pro_4_hyd_alph_FE2OG_OXY"/>
</dbReference>
<dbReference type="Proteomes" id="UP000559987">
    <property type="component" value="Unassembled WGS sequence"/>
</dbReference>
<dbReference type="InterPro" id="IPR045054">
    <property type="entry name" value="P4HA-like"/>
</dbReference>
<dbReference type="GO" id="GO:0051213">
    <property type="term" value="F:dioxygenase activity"/>
    <property type="evidence" value="ECO:0007669"/>
    <property type="project" value="UniProtKB-KW"/>
</dbReference>
<keyword evidence="2" id="KW-0479">Metal-binding</keyword>
<dbReference type="EMBL" id="JACHXZ010000003">
    <property type="protein sequence ID" value="MBB3168951.1"/>
    <property type="molecule type" value="Genomic_DNA"/>
</dbReference>
<evidence type="ECO:0000313" key="7">
    <source>
        <dbReference type="EMBL" id="MBB3168951.1"/>
    </source>
</evidence>
<reference evidence="7 8" key="1">
    <citation type="submission" date="2020-08" db="EMBL/GenBank/DDBJ databases">
        <title>Genomic Encyclopedia of Type Strains, Phase III (KMG-III): the genomes of soil and plant-associated and newly described type strains.</title>
        <authorList>
            <person name="Whitman W."/>
        </authorList>
    </citation>
    <scope>NUCLEOTIDE SEQUENCE [LARGE SCALE GENOMIC DNA]</scope>
    <source>
        <strain evidence="7 8">CECT 8571</strain>
    </source>
</reference>
<keyword evidence="5" id="KW-0408">Iron</keyword>
<dbReference type="PANTHER" id="PTHR10869:SF246">
    <property type="entry name" value="TRANSMEMBRANE PROLYL 4-HYDROXYLASE"/>
    <property type="match status" value="1"/>
</dbReference>
<dbReference type="AlphaFoldDB" id="A0A839UQE0"/>
<dbReference type="RefSeq" id="WP_183910458.1">
    <property type="nucleotide sequence ID" value="NZ_JACHXZ010000003.1"/>
</dbReference>
<proteinExistence type="predicted"/>